<dbReference type="GO" id="GO:0008253">
    <property type="term" value="F:5'-nucleotidase activity"/>
    <property type="evidence" value="ECO:0007669"/>
    <property type="project" value="InterPro"/>
</dbReference>
<dbReference type="EMBL" id="BMJW01000001">
    <property type="protein sequence ID" value="GGG89872.1"/>
    <property type="molecule type" value="Genomic_DNA"/>
</dbReference>
<dbReference type="InterPro" id="IPR036412">
    <property type="entry name" value="HAD-like_sf"/>
</dbReference>
<dbReference type="Proteomes" id="UP000633278">
    <property type="component" value="Unassembled WGS sequence"/>
</dbReference>
<dbReference type="SUPFAM" id="SSF56784">
    <property type="entry name" value="HAD-like"/>
    <property type="match status" value="1"/>
</dbReference>
<dbReference type="InterPro" id="IPR011951">
    <property type="entry name" value="HAD-SF_hydro_IA_YjjG/PynA"/>
</dbReference>
<dbReference type="InterPro" id="IPR006439">
    <property type="entry name" value="HAD-SF_hydro_IA"/>
</dbReference>
<dbReference type="InterPro" id="IPR041492">
    <property type="entry name" value="HAD_2"/>
</dbReference>
<dbReference type="RefSeq" id="WP_188597503.1">
    <property type="nucleotide sequence ID" value="NZ_BMJW01000001.1"/>
</dbReference>
<dbReference type="SFLD" id="SFLDS00003">
    <property type="entry name" value="Haloacid_Dehalogenase"/>
    <property type="match status" value="1"/>
</dbReference>
<comment type="caution">
    <text evidence="1">The sequence shown here is derived from an EMBL/GenBank/DDBJ whole genome shotgun (WGS) entry which is preliminary data.</text>
</comment>
<gene>
    <name evidence="1" type="ORF">GCM10011416_03000</name>
</gene>
<protein>
    <submittedName>
        <fullName evidence="1">Noncanonical pyrimidine nucleotidase, YjjG family protein</fullName>
    </submittedName>
</protein>
<dbReference type="Gene3D" id="3.40.50.1000">
    <property type="entry name" value="HAD superfamily/HAD-like"/>
    <property type="match status" value="1"/>
</dbReference>
<evidence type="ECO:0000313" key="1">
    <source>
        <dbReference type="EMBL" id="GGG89872.1"/>
    </source>
</evidence>
<dbReference type="InterPro" id="IPR052550">
    <property type="entry name" value="Pyrimidine_5'-ntase_YjjG"/>
</dbReference>
<dbReference type="SFLD" id="SFLDG01129">
    <property type="entry name" value="C1.5:_HAD__Beta-PGM__Phosphata"/>
    <property type="match status" value="1"/>
</dbReference>
<accession>A0A917MAS3</accession>
<dbReference type="Pfam" id="PF13419">
    <property type="entry name" value="HAD_2"/>
    <property type="match status" value="1"/>
</dbReference>
<dbReference type="PANTHER" id="PTHR47478">
    <property type="match status" value="1"/>
</dbReference>
<dbReference type="InterPro" id="IPR023198">
    <property type="entry name" value="PGP-like_dom2"/>
</dbReference>
<name>A0A917MAS3_9FLAO</name>
<proteinExistence type="predicted"/>
<dbReference type="NCBIfam" id="TIGR02254">
    <property type="entry name" value="YjjG_YfnB"/>
    <property type="match status" value="1"/>
</dbReference>
<evidence type="ECO:0000313" key="2">
    <source>
        <dbReference type="Proteomes" id="UP000633278"/>
    </source>
</evidence>
<keyword evidence="2" id="KW-1185">Reference proteome</keyword>
<dbReference type="NCBIfam" id="TIGR01549">
    <property type="entry name" value="HAD-SF-IA-v1"/>
    <property type="match status" value="1"/>
</dbReference>
<dbReference type="PRINTS" id="PR00413">
    <property type="entry name" value="HADHALOGNASE"/>
</dbReference>
<reference evidence="1" key="1">
    <citation type="journal article" date="2014" name="Int. J. Syst. Evol. Microbiol.">
        <title>Complete genome sequence of Corynebacterium casei LMG S-19264T (=DSM 44701T), isolated from a smear-ripened cheese.</title>
        <authorList>
            <consortium name="US DOE Joint Genome Institute (JGI-PGF)"/>
            <person name="Walter F."/>
            <person name="Albersmeier A."/>
            <person name="Kalinowski J."/>
            <person name="Ruckert C."/>
        </authorList>
    </citation>
    <scope>NUCLEOTIDE SEQUENCE</scope>
    <source>
        <strain evidence="1">CGMCC 1.15763</strain>
    </source>
</reference>
<dbReference type="Gene3D" id="1.10.150.240">
    <property type="entry name" value="Putative phosphatase, domain 2"/>
    <property type="match status" value="1"/>
</dbReference>
<dbReference type="InterPro" id="IPR023214">
    <property type="entry name" value="HAD_sf"/>
</dbReference>
<organism evidence="1 2">
    <name type="scientific">Polaribacter pacificus</name>
    <dbReference type="NCBI Taxonomy" id="1775173"/>
    <lineage>
        <taxon>Bacteria</taxon>
        <taxon>Pseudomonadati</taxon>
        <taxon>Bacteroidota</taxon>
        <taxon>Flavobacteriia</taxon>
        <taxon>Flavobacteriales</taxon>
        <taxon>Flavobacteriaceae</taxon>
    </lineage>
</organism>
<reference evidence="1" key="2">
    <citation type="submission" date="2020-09" db="EMBL/GenBank/DDBJ databases">
        <authorList>
            <person name="Sun Q."/>
            <person name="Zhou Y."/>
        </authorList>
    </citation>
    <scope>NUCLEOTIDE SEQUENCE</scope>
    <source>
        <strain evidence="1">CGMCC 1.15763</strain>
    </source>
</reference>
<dbReference type="PANTHER" id="PTHR47478:SF1">
    <property type="entry name" value="PYRIMIDINE 5'-NUCLEOTIDASE YJJG"/>
    <property type="match status" value="1"/>
</dbReference>
<dbReference type="SFLD" id="SFLDG01135">
    <property type="entry name" value="C1.5.6:_HAD__Beta-PGM__Phospha"/>
    <property type="match status" value="1"/>
</dbReference>
<sequence>MQIEHVFFDLDHTLWDFEKNSQLTFQQILKDTDVDCSVDDFLNVYTPINFDYWKQFREEKISKEQLRFGRLEDTFNRLQIAYSQDLIEFLSEEYIRILPTKNHLFEGTIELLDYLQPKYQMHIITNGFEGVQQLKLDQSGIKHYFKHIVTSESVGLKKPNPRVFNYSMELANTTAEKSIMIGDNLEADVLGALECGMTGIHFSIEENSPKNKKYTSVSKLLEIKNYL</sequence>
<dbReference type="AlphaFoldDB" id="A0A917MAS3"/>